<dbReference type="PANTHER" id="PTHR10766:SF41">
    <property type="entry name" value="TRANSMEMBRANE 9 SUPERFAMILY MEMBER 3"/>
    <property type="match status" value="1"/>
</dbReference>
<evidence type="ECO:0000256" key="15">
    <source>
        <dbReference type="ARBA" id="ARBA00022989"/>
    </source>
</evidence>
<feature type="transmembrane region" description="Helical" evidence="21">
    <location>
        <begin position="659"/>
        <end position="679"/>
    </location>
</feature>
<evidence type="ECO:0000256" key="3">
    <source>
        <dbReference type="ARBA" id="ARBA00004337"/>
    </source>
</evidence>
<feature type="transmembrane region" description="Helical" evidence="21">
    <location>
        <begin position="227"/>
        <end position="254"/>
    </location>
</feature>
<dbReference type="InterPro" id="IPR012675">
    <property type="entry name" value="Beta-grasp_dom_sf"/>
</dbReference>
<dbReference type="PANTHER" id="PTHR10766">
    <property type="entry name" value="TRANSMEMBRANE 9 SUPERFAMILY PROTEIN"/>
    <property type="match status" value="1"/>
</dbReference>
<dbReference type="FunFam" id="3.10.20.30:FF:000014">
    <property type="entry name" value="Ferredoxin"/>
    <property type="match status" value="1"/>
</dbReference>
<keyword evidence="8" id="KW-0150">Chloroplast</keyword>
<feature type="transmembrane region" description="Helical" evidence="21">
    <location>
        <begin position="428"/>
        <end position="458"/>
    </location>
</feature>
<keyword evidence="12 21" id="KW-0732">Signal</keyword>
<keyword evidence="7" id="KW-0813">Transport</keyword>
<dbReference type="CDD" id="cd00207">
    <property type="entry name" value="fer2"/>
    <property type="match status" value="1"/>
</dbReference>
<dbReference type="InterPro" id="IPR010241">
    <property type="entry name" value="Fd_pln"/>
</dbReference>
<evidence type="ECO:0000256" key="7">
    <source>
        <dbReference type="ARBA" id="ARBA00022448"/>
    </source>
</evidence>
<feature type="transmembrane region" description="Helical" evidence="21">
    <location>
        <begin position="360"/>
        <end position="383"/>
    </location>
</feature>
<dbReference type="Proteomes" id="UP000585474">
    <property type="component" value="Unassembled WGS sequence"/>
</dbReference>
<dbReference type="AlphaFoldDB" id="A0A7J0ERD6"/>
<keyword evidence="19 21" id="KW-0472">Membrane</keyword>
<reference evidence="24 25" key="1">
    <citation type="submission" date="2019-07" db="EMBL/GenBank/DDBJ databases">
        <title>De Novo Assembly of kiwifruit Actinidia rufa.</title>
        <authorList>
            <person name="Sugita-Konishi S."/>
            <person name="Sato K."/>
            <person name="Mori E."/>
            <person name="Abe Y."/>
            <person name="Kisaki G."/>
            <person name="Hamano K."/>
            <person name="Suezawa K."/>
            <person name="Otani M."/>
            <person name="Fukuda T."/>
            <person name="Manabe T."/>
            <person name="Gomi K."/>
            <person name="Tabuchi M."/>
            <person name="Akimitsu K."/>
            <person name="Kataoka I."/>
        </authorList>
    </citation>
    <scope>NUCLEOTIDE SEQUENCE [LARGE SCALE GENOMIC DNA]</scope>
    <source>
        <strain evidence="25">cv. Fuchu</strain>
    </source>
</reference>
<dbReference type="GO" id="GO:0010008">
    <property type="term" value="C:endosome membrane"/>
    <property type="evidence" value="ECO:0007669"/>
    <property type="project" value="UniProtKB-SubCell"/>
</dbReference>
<keyword evidence="16" id="KW-0408">Iron</keyword>
<dbReference type="GO" id="GO:0000139">
    <property type="term" value="C:Golgi membrane"/>
    <property type="evidence" value="ECO:0007669"/>
    <property type="project" value="UniProtKB-SubCell"/>
</dbReference>
<dbReference type="GO" id="GO:0051537">
    <property type="term" value="F:2 iron, 2 sulfur cluster binding"/>
    <property type="evidence" value="ECO:0007669"/>
    <property type="project" value="UniProtKB-KW"/>
</dbReference>
<evidence type="ECO:0000256" key="14">
    <source>
        <dbReference type="ARBA" id="ARBA00022982"/>
    </source>
</evidence>
<evidence type="ECO:0000313" key="24">
    <source>
        <dbReference type="EMBL" id="GFY88539.1"/>
    </source>
</evidence>
<accession>A0A7J0ERD6</accession>
<name>A0A7J0ERD6_9ERIC</name>
<comment type="cofactor">
    <cofactor evidence="20">
        <name>[2Fe-2S] cluster</name>
        <dbReference type="ChEBI" id="CHEBI:190135"/>
    </cofactor>
</comment>
<dbReference type="GO" id="GO:0006124">
    <property type="term" value="P:ferredoxin metabolic process"/>
    <property type="evidence" value="ECO:0007669"/>
    <property type="project" value="UniProtKB-ARBA"/>
</dbReference>
<evidence type="ECO:0000256" key="22">
    <source>
        <dbReference type="SAM" id="MobiDB-lite"/>
    </source>
</evidence>
<evidence type="ECO:0000256" key="11">
    <source>
        <dbReference type="ARBA" id="ARBA00022723"/>
    </source>
</evidence>
<keyword evidence="13" id="KW-0967">Endosome</keyword>
<evidence type="ECO:0000256" key="12">
    <source>
        <dbReference type="ARBA" id="ARBA00022729"/>
    </source>
</evidence>
<keyword evidence="9 21" id="KW-0812">Transmembrane</keyword>
<dbReference type="EMBL" id="BJWL01000006">
    <property type="protein sequence ID" value="GFY88539.1"/>
    <property type="molecule type" value="Genomic_DNA"/>
</dbReference>
<comment type="similarity">
    <text evidence="6">Belongs to the 2Fe2S plant-type ferredoxin family.</text>
</comment>
<comment type="similarity">
    <text evidence="5 21">Belongs to the nonaspanin (TM9SF) (TC 9.A.2) family.</text>
</comment>
<comment type="subcellular location">
    <subcellularLocation>
        <location evidence="3">Endosome membrane</location>
        <topology evidence="3">Multi-pass membrane protein</topology>
    </subcellularLocation>
    <subcellularLocation>
        <location evidence="4">Golgi apparatus membrane</location>
        <topology evidence="4">Multi-pass membrane protein</topology>
    </subcellularLocation>
    <subcellularLocation>
        <location evidence="2">Plastid</location>
        <location evidence="2">Chloroplast</location>
    </subcellularLocation>
</comment>
<dbReference type="GO" id="GO:0046872">
    <property type="term" value="F:metal ion binding"/>
    <property type="evidence" value="ECO:0007669"/>
    <property type="project" value="UniProtKB-KW"/>
</dbReference>
<dbReference type="InterPro" id="IPR004240">
    <property type="entry name" value="EMP70"/>
</dbReference>
<evidence type="ECO:0000256" key="16">
    <source>
        <dbReference type="ARBA" id="ARBA00023004"/>
    </source>
</evidence>
<dbReference type="Gene3D" id="3.10.20.30">
    <property type="match status" value="1"/>
</dbReference>
<feature type="region of interest" description="Disordered" evidence="22">
    <location>
        <begin position="748"/>
        <end position="770"/>
    </location>
</feature>
<evidence type="ECO:0000256" key="10">
    <source>
        <dbReference type="ARBA" id="ARBA00022714"/>
    </source>
</evidence>
<dbReference type="NCBIfam" id="TIGR02008">
    <property type="entry name" value="fdx_plant"/>
    <property type="match status" value="1"/>
</dbReference>
<dbReference type="InterPro" id="IPR001041">
    <property type="entry name" value="2Fe-2S_ferredoxin-type"/>
</dbReference>
<evidence type="ECO:0000256" key="8">
    <source>
        <dbReference type="ARBA" id="ARBA00022528"/>
    </source>
</evidence>
<keyword evidence="8" id="KW-0934">Plastid</keyword>
<evidence type="ECO:0000256" key="5">
    <source>
        <dbReference type="ARBA" id="ARBA00005227"/>
    </source>
</evidence>
<sequence>MRQTVGSFSFFAFITFLIVSPAFATEYDHKGLVVGSCHSGKMMVEAIVGAITCISGSVHFDIPDDFASFWGSGWLAAMVASSQWRWRRGEYWVRSKNLPLEGRWWVEMMRNSIVIVDGDAGVGSFEGCGLVKMAYQPDDPVTLWVNKVGPYNNPQETYNYYNLPFCHPSGNAAHKWIGLGEVLGGNELIDSQIEIKFQKNVDKSTICEIELDEAKVKQFKDAIESSYWFEFFMDFILLVLFIGALLFSFVAFFLSDVVSFGHRMLNTSSDDLPLWGFIGELHPDKNSDNNKHVLYTHKNIIIKYNKNQIIHVNLTQESAKPLEVGRTLDMTYSVKWIQTNVTFARRFDVYLDYPFFEHQIHWFSIFNSFMMVIFLTGLVSMILMRTLRNDYAKYAREDDDLETLERDVSEESGWKLVHGDVFRPPRNLFVLSAVVGTGSQLALLVLLVIVVAIVGMLYIGRGAIVTTFIICYALTSFISGYVSGGMYSRNGGKNWIKSMILTASLFPFMCFGIGFVLNTIAIFYGSLAAIPFGTMVVVFLLWAFISFPLAFLGTVVGRNWSGAPNNPCRVKTIPRPIPEKKWYLTPSVVSMMGGLLPFGSIFIEMYFVFTSFWNYKVYYVYGFMLLVFLILLIVTVCVTIVGTYFLLNAENYHWQWTSFFSAASTAVYVYLYSVYYYYVKTKMSGFFQTSFYFGYTLMFCLGLGILCGAVGHLGSNLFVRRIYRNINLPKHHPLVFYQRLKPPPSISPPKWQQQWVHSPGPWSAPPPSSASRSLSRLTSLRLLPNYAGQALLGVKSGRGARLTAMAKYKVKLITPDGSNEFECPDDEYILDRAEDLGMDLPYSCRAGACSTCAGKVVKGKVDQSDGSFLDNDQMNSGWVLTCAAYPRSDVVIETHKEDEL</sequence>
<feature type="transmembrane region" description="Helical" evidence="21">
    <location>
        <begin position="464"/>
        <end position="487"/>
    </location>
</feature>
<keyword evidence="18" id="KW-0333">Golgi apparatus</keyword>
<evidence type="ECO:0000256" key="13">
    <source>
        <dbReference type="ARBA" id="ARBA00022753"/>
    </source>
</evidence>
<feature type="transmembrane region" description="Helical" evidence="21">
    <location>
        <begin position="499"/>
        <end position="524"/>
    </location>
</feature>
<gene>
    <name evidence="24" type="ORF">Acr_06g0004790</name>
</gene>
<feature type="chain" id="PRO_5029947511" description="Transmembrane 9 superfamily member" evidence="21">
    <location>
        <begin position="25"/>
        <end position="900"/>
    </location>
</feature>
<feature type="transmembrane region" description="Helical" evidence="21">
    <location>
        <begin position="621"/>
        <end position="647"/>
    </location>
</feature>
<dbReference type="Pfam" id="PF02990">
    <property type="entry name" value="EMP70"/>
    <property type="match status" value="1"/>
</dbReference>
<dbReference type="InterPro" id="IPR006058">
    <property type="entry name" value="2Fe2S_fd_BS"/>
</dbReference>
<evidence type="ECO:0000256" key="4">
    <source>
        <dbReference type="ARBA" id="ARBA00004653"/>
    </source>
</evidence>
<evidence type="ECO:0000256" key="17">
    <source>
        <dbReference type="ARBA" id="ARBA00023014"/>
    </source>
</evidence>
<proteinExistence type="inferred from homology"/>
<keyword evidence="11" id="KW-0479">Metal-binding</keyword>
<feature type="transmembrane region" description="Helical" evidence="21">
    <location>
        <begin position="582"/>
        <end position="609"/>
    </location>
</feature>
<evidence type="ECO:0000256" key="20">
    <source>
        <dbReference type="ARBA" id="ARBA00034078"/>
    </source>
</evidence>
<evidence type="ECO:0000256" key="9">
    <source>
        <dbReference type="ARBA" id="ARBA00022692"/>
    </source>
</evidence>
<comment type="function">
    <text evidence="1">Ferredoxins are iron-sulfur proteins that transfer electrons in a wide variety of metabolic reactions.</text>
</comment>
<dbReference type="Pfam" id="PF00111">
    <property type="entry name" value="Fer2"/>
    <property type="match status" value="1"/>
</dbReference>
<protein>
    <recommendedName>
        <fullName evidence="21">Transmembrane 9 superfamily member</fullName>
    </recommendedName>
</protein>
<evidence type="ECO:0000256" key="18">
    <source>
        <dbReference type="ARBA" id="ARBA00023034"/>
    </source>
</evidence>
<evidence type="ECO:0000259" key="23">
    <source>
        <dbReference type="PROSITE" id="PS51085"/>
    </source>
</evidence>
<keyword evidence="15 21" id="KW-1133">Transmembrane helix</keyword>
<dbReference type="SUPFAM" id="SSF54292">
    <property type="entry name" value="2Fe-2S ferredoxin-like"/>
    <property type="match status" value="1"/>
</dbReference>
<keyword evidence="25" id="KW-1185">Reference proteome</keyword>
<evidence type="ECO:0000256" key="1">
    <source>
        <dbReference type="ARBA" id="ARBA00003532"/>
    </source>
</evidence>
<dbReference type="InterPro" id="IPR036010">
    <property type="entry name" value="2Fe-2S_ferredoxin-like_sf"/>
</dbReference>
<dbReference type="PROSITE" id="PS51085">
    <property type="entry name" value="2FE2S_FER_2"/>
    <property type="match status" value="1"/>
</dbReference>
<evidence type="ECO:0000256" key="6">
    <source>
        <dbReference type="ARBA" id="ARBA00007874"/>
    </source>
</evidence>
<feature type="domain" description="2Fe-2S ferredoxin-type" evidence="23">
    <location>
        <begin position="808"/>
        <end position="898"/>
    </location>
</feature>
<dbReference type="PROSITE" id="PS00197">
    <property type="entry name" value="2FE2S_FER_1"/>
    <property type="match status" value="1"/>
</dbReference>
<keyword evidence="14" id="KW-0249">Electron transport</keyword>
<keyword evidence="17" id="KW-0411">Iron-sulfur</keyword>
<evidence type="ECO:0000256" key="19">
    <source>
        <dbReference type="ARBA" id="ARBA00023136"/>
    </source>
</evidence>
<feature type="transmembrane region" description="Helical" evidence="21">
    <location>
        <begin position="691"/>
        <end position="714"/>
    </location>
</feature>
<dbReference type="GO" id="GO:0022900">
    <property type="term" value="P:electron transport chain"/>
    <property type="evidence" value="ECO:0007669"/>
    <property type="project" value="InterPro"/>
</dbReference>
<dbReference type="GO" id="GO:0009055">
    <property type="term" value="F:electron transfer activity"/>
    <property type="evidence" value="ECO:0007669"/>
    <property type="project" value="InterPro"/>
</dbReference>
<dbReference type="OrthoDB" id="1666796at2759"/>
<dbReference type="GO" id="GO:0009507">
    <property type="term" value="C:chloroplast"/>
    <property type="evidence" value="ECO:0007669"/>
    <property type="project" value="UniProtKB-SubCell"/>
</dbReference>
<keyword evidence="10" id="KW-0001">2Fe-2S</keyword>
<feature type="signal peptide" evidence="21">
    <location>
        <begin position="1"/>
        <end position="24"/>
    </location>
</feature>
<comment type="caution">
    <text evidence="24">The sequence shown here is derived from an EMBL/GenBank/DDBJ whole genome shotgun (WGS) entry which is preliminary data.</text>
</comment>
<evidence type="ECO:0000256" key="21">
    <source>
        <dbReference type="RuleBase" id="RU363079"/>
    </source>
</evidence>
<dbReference type="GO" id="GO:0072657">
    <property type="term" value="P:protein localization to membrane"/>
    <property type="evidence" value="ECO:0007669"/>
    <property type="project" value="TreeGrafter"/>
</dbReference>
<evidence type="ECO:0000256" key="2">
    <source>
        <dbReference type="ARBA" id="ARBA00004229"/>
    </source>
</evidence>
<evidence type="ECO:0000313" key="25">
    <source>
        <dbReference type="Proteomes" id="UP000585474"/>
    </source>
</evidence>
<organism evidence="24 25">
    <name type="scientific">Actinidia rufa</name>
    <dbReference type="NCBI Taxonomy" id="165716"/>
    <lineage>
        <taxon>Eukaryota</taxon>
        <taxon>Viridiplantae</taxon>
        <taxon>Streptophyta</taxon>
        <taxon>Embryophyta</taxon>
        <taxon>Tracheophyta</taxon>
        <taxon>Spermatophyta</taxon>
        <taxon>Magnoliopsida</taxon>
        <taxon>eudicotyledons</taxon>
        <taxon>Gunneridae</taxon>
        <taxon>Pentapetalae</taxon>
        <taxon>asterids</taxon>
        <taxon>Ericales</taxon>
        <taxon>Actinidiaceae</taxon>
        <taxon>Actinidia</taxon>
    </lineage>
</organism>